<feature type="domain" description="WCX" evidence="3">
    <location>
        <begin position="241"/>
        <end position="313"/>
    </location>
</feature>
<dbReference type="Gene3D" id="1.10.10.10">
    <property type="entry name" value="Winged helix-like DNA-binding domain superfamily/Winged helix DNA-binding domain"/>
    <property type="match status" value="1"/>
</dbReference>
<dbReference type="Pfam" id="PF19187">
    <property type="entry name" value="HTH_PafC"/>
    <property type="match status" value="1"/>
</dbReference>
<evidence type="ECO:0000259" key="1">
    <source>
        <dbReference type="Pfam" id="PF13280"/>
    </source>
</evidence>
<dbReference type="EMBL" id="MLJW01000684">
    <property type="protein sequence ID" value="OIQ83653.1"/>
    <property type="molecule type" value="Genomic_DNA"/>
</dbReference>
<dbReference type="InterPro" id="IPR043839">
    <property type="entry name" value="PafC_HTH"/>
</dbReference>
<dbReference type="PANTHER" id="PTHR34580">
    <property type="match status" value="1"/>
</dbReference>
<dbReference type="AlphaFoldDB" id="A0A1J5R662"/>
<dbReference type="InterPro" id="IPR036388">
    <property type="entry name" value="WH-like_DNA-bd_sf"/>
</dbReference>
<accession>A0A1J5R662</accession>
<dbReference type="InterPro" id="IPR057727">
    <property type="entry name" value="WCX_dom"/>
</dbReference>
<feature type="domain" description="WYL" evidence="1">
    <location>
        <begin position="151"/>
        <end position="216"/>
    </location>
</feature>
<name>A0A1J5R662_9ZZZZ</name>
<evidence type="ECO:0000259" key="3">
    <source>
        <dbReference type="Pfam" id="PF25583"/>
    </source>
</evidence>
<dbReference type="Pfam" id="PF25583">
    <property type="entry name" value="WCX"/>
    <property type="match status" value="1"/>
</dbReference>
<dbReference type="PROSITE" id="PS52050">
    <property type="entry name" value="WYL"/>
    <property type="match status" value="1"/>
</dbReference>
<protein>
    <recommendedName>
        <fullName evidence="5">WYL domain-containing protein</fullName>
    </recommendedName>
</protein>
<comment type="caution">
    <text evidence="4">The sequence shown here is derived from an EMBL/GenBank/DDBJ whole genome shotgun (WGS) entry which is preliminary data.</text>
</comment>
<proteinExistence type="predicted"/>
<evidence type="ECO:0008006" key="5">
    <source>
        <dbReference type="Google" id="ProtNLM"/>
    </source>
</evidence>
<dbReference type="InterPro" id="IPR051534">
    <property type="entry name" value="CBASS_pafABC_assoc_protein"/>
</dbReference>
<sequence length="326" mass="35818">MVERAPDRLVRLLGMIAYLERHGGVPVEELAEQFQVSRRQVVDDVDTLWLTGTPGYWPHDLIDFDAAALEQGVVRVTQSRGMTRPLRLGTREAIALVAALRAMRESLVAGPDPDRLAVLQSVLRKLTTATGEAATIVDVRLAADGAPAVNAAVGAALQSGRRLKLDYVTAADVAGEREVDPLRLVTGGRRTYLVAWCWRARAERLFRMDRVLSAEVLDVPVAEHPRSDHQDTFHPDTDAELVTLELESRARWVAETVPVEAVRNRPDGSFEVDLRVVDPTWLRHLLLQIAGDVRAVRPRSVAVDVAQVARSALGAYDMTIPGQAAD</sequence>
<dbReference type="InterPro" id="IPR028349">
    <property type="entry name" value="PafC-like"/>
</dbReference>
<gene>
    <name evidence="4" type="ORF">GALL_345500</name>
</gene>
<dbReference type="InterPro" id="IPR026881">
    <property type="entry name" value="WYL_dom"/>
</dbReference>
<organism evidence="4">
    <name type="scientific">mine drainage metagenome</name>
    <dbReference type="NCBI Taxonomy" id="410659"/>
    <lineage>
        <taxon>unclassified sequences</taxon>
        <taxon>metagenomes</taxon>
        <taxon>ecological metagenomes</taxon>
    </lineage>
</organism>
<reference evidence="4" key="1">
    <citation type="submission" date="2016-10" db="EMBL/GenBank/DDBJ databases">
        <title>Sequence of Gallionella enrichment culture.</title>
        <authorList>
            <person name="Poehlein A."/>
            <person name="Muehling M."/>
            <person name="Daniel R."/>
        </authorList>
    </citation>
    <scope>NUCLEOTIDE SEQUENCE</scope>
</reference>
<feature type="domain" description="PafC HTH" evidence="2">
    <location>
        <begin position="7"/>
        <end position="127"/>
    </location>
</feature>
<dbReference type="PIRSF" id="PIRSF016838">
    <property type="entry name" value="PafC"/>
    <property type="match status" value="1"/>
</dbReference>
<dbReference type="PANTHER" id="PTHR34580:SF1">
    <property type="entry name" value="PROTEIN PAFC"/>
    <property type="match status" value="1"/>
</dbReference>
<evidence type="ECO:0000259" key="2">
    <source>
        <dbReference type="Pfam" id="PF19187"/>
    </source>
</evidence>
<evidence type="ECO:0000313" key="4">
    <source>
        <dbReference type="EMBL" id="OIQ83653.1"/>
    </source>
</evidence>
<dbReference type="Pfam" id="PF13280">
    <property type="entry name" value="WYL"/>
    <property type="match status" value="1"/>
</dbReference>